<dbReference type="EC" id="2.4.1.-" evidence="4"/>
<keyword evidence="2 4" id="KW-0808">Transferase</keyword>
<evidence type="ECO:0000313" key="4">
    <source>
        <dbReference type="EMBL" id="AFV10476.1"/>
    </source>
</evidence>
<proteinExistence type="predicted"/>
<dbReference type="SUPFAM" id="SSF53756">
    <property type="entry name" value="UDP-Glycosyltransferase/glycogen phosphorylase"/>
    <property type="match status" value="1"/>
</dbReference>
<sequence length="379" mass="41193">MNEQARLSVVHIIGGGEFGGAEQHVLRLTERLGRNGCDPHVVCLFREPFYRMLREAGIPAAVVPMRHRLDWGACLRLASLLRELRPQIVHTHGVRSNLIGRLAARLAAVPVVVTTVHSVLPQDYPSPVSRLLNGFTERVTSPLTTHFIAVSGFIGDYLAAAGIPREKITVIYNGIDPALWESWACDGSFRTRFGIPPEAPLFGIVARLHPVKGHRYFLEAAREVAGRFPDARFVIVGSGFYWREVDSLIREYGLADRCIRTGFLTDAGPAYAALDCLVISSLSEGFGLTALEAAALGKPVIATRVGALPEIIEDGVTGLLVPPADPGALARAMLRLLEDPAEGRRLGAAAREVLLERFSLDRTVAQTAGLYRSLLEGRG</sequence>
<dbReference type="AlphaFoldDB" id="K4LC25"/>
<feature type="domain" description="Glycosyltransferase subfamily 4-like N-terminal" evidence="3">
    <location>
        <begin position="18"/>
        <end position="178"/>
    </location>
</feature>
<evidence type="ECO:0000259" key="3">
    <source>
        <dbReference type="Pfam" id="PF13439"/>
    </source>
</evidence>
<dbReference type="PANTHER" id="PTHR12526:SF510">
    <property type="entry name" value="D-INOSITOL 3-PHOSPHATE GLYCOSYLTRANSFERASE"/>
    <property type="match status" value="1"/>
</dbReference>
<dbReference type="Gene3D" id="3.40.50.2000">
    <property type="entry name" value="Glycogen Phosphorylase B"/>
    <property type="match status" value="2"/>
</dbReference>
<accession>K4LC25</accession>
<protein>
    <submittedName>
        <fullName evidence="4">Glycosyl transferase</fullName>
        <ecNumber evidence="4">2.4.1.-</ecNumber>
    </submittedName>
</protein>
<dbReference type="HOGENOM" id="CLU_009583_0_3_9"/>
<reference evidence="4 5" key="1">
    <citation type="journal article" date="2012" name="BMC Genomics">
        <title>Genome-guided analysis of physiological and morphological traits of the fermentative acetate oxidizer Thermacetogenium phaeum.</title>
        <authorList>
            <person name="Oehler D."/>
            <person name="Poehlein A."/>
            <person name="Leimbach A."/>
            <person name="Muller N."/>
            <person name="Daniel R."/>
            <person name="Gottschalk G."/>
            <person name="Schink B."/>
        </authorList>
    </citation>
    <scope>NUCLEOTIDE SEQUENCE [LARGE SCALE GENOMIC DNA]</scope>
    <source>
        <strain evidence="5">ATCC BAA-254 / DSM 26808 / PB</strain>
    </source>
</reference>
<dbReference type="PANTHER" id="PTHR12526">
    <property type="entry name" value="GLYCOSYLTRANSFERASE"/>
    <property type="match status" value="1"/>
</dbReference>
<organism evidence="4 5">
    <name type="scientific">Thermacetogenium phaeum (strain ATCC BAA-254 / DSM 26808 / PB)</name>
    <dbReference type="NCBI Taxonomy" id="1089553"/>
    <lineage>
        <taxon>Bacteria</taxon>
        <taxon>Bacillati</taxon>
        <taxon>Bacillota</taxon>
        <taxon>Clostridia</taxon>
        <taxon>Thermoanaerobacterales</taxon>
        <taxon>Thermoanaerobacteraceae</taxon>
        <taxon>Thermacetogenium</taxon>
    </lineage>
</organism>
<gene>
    <name evidence="4" type="ordered locus">Tph_c02290</name>
</gene>
<dbReference type="RefSeq" id="WP_015049395.1">
    <property type="nucleotide sequence ID" value="NC_018870.1"/>
</dbReference>
<evidence type="ECO:0000313" key="5">
    <source>
        <dbReference type="Proteomes" id="UP000000467"/>
    </source>
</evidence>
<dbReference type="eggNOG" id="COG0438">
    <property type="taxonomic scope" value="Bacteria"/>
</dbReference>
<dbReference type="GO" id="GO:0016757">
    <property type="term" value="F:glycosyltransferase activity"/>
    <property type="evidence" value="ECO:0007669"/>
    <property type="project" value="UniProtKB-KW"/>
</dbReference>
<keyword evidence="5" id="KW-1185">Reference proteome</keyword>
<name>K4LC25_THEPS</name>
<dbReference type="KEGG" id="tpz:Tph_c02290"/>
<dbReference type="EMBL" id="CP003732">
    <property type="protein sequence ID" value="AFV10476.1"/>
    <property type="molecule type" value="Genomic_DNA"/>
</dbReference>
<dbReference type="OrthoDB" id="3199616at2"/>
<dbReference type="Proteomes" id="UP000000467">
    <property type="component" value="Chromosome"/>
</dbReference>
<keyword evidence="1 4" id="KW-0328">Glycosyltransferase</keyword>
<evidence type="ECO:0000256" key="2">
    <source>
        <dbReference type="ARBA" id="ARBA00022679"/>
    </source>
</evidence>
<dbReference type="Pfam" id="PF13692">
    <property type="entry name" value="Glyco_trans_1_4"/>
    <property type="match status" value="1"/>
</dbReference>
<evidence type="ECO:0000256" key="1">
    <source>
        <dbReference type="ARBA" id="ARBA00022676"/>
    </source>
</evidence>
<dbReference type="InterPro" id="IPR028098">
    <property type="entry name" value="Glyco_trans_4-like_N"/>
</dbReference>
<dbReference type="STRING" id="1089553.Tph_c02290"/>
<dbReference type="Pfam" id="PF13439">
    <property type="entry name" value="Glyco_transf_4"/>
    <property type="match status" value="1"/>
</dbReference>